<proteinExistence type="predicted"/>
<organism evidence="1 2">
    <name type="scientific">Pararhodobacter zhoushanensis</name>
    <dbReference type="NCBI Taxonomy" id="2479545"/>
    <lineage>
        <taxon>Bacteria</taxon>
        <taxon>Pseudomonadati</taxon>
        <taxon>Pseudomonadota</taxon>
        <taxon>Alphaproteobacteria</taxon>
        <taxon>Rhodobacterales</taxon>
        <taxon>Paracoccaceae</taxon>
        <taxon>Pararhodobacter</taxon>
    </lineage>
</organism>
<evidence type="ECO:0000313" key="1">
    <source>
        <dbReference type="EMBL" id="MCW1931730.1"/>
    </source>
</evidence>
<reference evidence="1 2" key="1">
    <citation type="submission" date="2022-10" db="EMBL/GenBank/DDBJ databases">
        <title>Pararhodobacter sp. nov., isolated from marine algae.</title>
        <authorList>
            <person name="Choi B.J."/>
            <person name="Kim J.M."/>
            <person name="Lee J.K."/>
            <person name="Choi D.G."/>
            <person name="Jeon C.O."/>
        </authorList>
    </citation>
    <scope>NUCLEOTIDE SEQUENCE [LARGE SCALE GENOMIC DNA]</scope>
    <source>
        <strain evidence="1 2">ZQ420</strain>
    </source>
</reference>
<name>A0ABT3GW21_9RHOB</name>
<gene>
    <name evidence="1" type="ORF">OKW52_05500</name>
</gene>
<sequence length="485" mass="52237">MLDFQMKHEGEPPAQLLAQVQMLLGKAEIPKWVARQLTPYMSTADDLDAKLIEELQALIALFSMHNMTLEEMKAALLQAIEDNQADRGDSGGDPDAEKTEMSASLLLRHAIARLRSKGPKMGGATGPCITRWQSPLHQNVAMFTDALQARLDRNHTPTTGRRFASHSLAEMAMAFERANGNRPFNMHEAVRMATHATSDFPSVLSGALGNLVARDVLAAKPALMRAAHEVEATDYRLGNMLGLSASGMPQEVGEGGEIKHVTIDESGEAKPAPRDFAALFRISQKALINDDLGLFGQIAKKMVAGAIERQRHVLLEPLLANAGLGNTMSDGKTVFHAAHGNLASSGAALSVASLSAARLALRTQRGKQGEYFAIEPWALVVPPALETAAQQVLAQINATKSSDTNPFAGSLEIIVEVGLTDAKAWYLIGNPATSDGLAYSFLDGQSAPRVESKPGWETLGTEFRLVWALDARFVSWASWFKNPGA</sequence>
<protein>
    <submittedName>
        <fullName evidence="1">Mu-like prophage major head subunit gpT family protein</fullName>
    </submittedName>
</protein>
<dbReference type="EMBL" id="JAPDFL010000001">
    <property type="protein sequence ID" value="MCW1931730.1"/>
    <property type="molecule type" value="Genomic_DNA"/>
</dbReference>
<keyword evidence="2" id="KW-1185">Reference proteome</keyword>
<dbReference type="RefSeq" id="WP_264504821.1">
    <property type="nucleotide sequence ID" value="NZ_JAPDFL010000001.1"/>
</dbReference>
<evidence type="ECO:0000313" key="2">
    <source>
        <dbReference type="Proteomes" id="UP001208938"/>
    </source>
</evidence>
<accession>A0ABT3GW21</accession>
<comment type="caution">
    <text evidence="1">The sequence shown here is derived from an EMBL/GenBank/DDBJ whole genome shotgun (WGS) entry which is preliminary data.</text>
</comment>
<dbReference type="Proteomes" id="UP001208938">
    <property type="component" value="Unassembled WGS sequence"/>
</dbReference>
<dbReference type="Pfam" id="PF25209">
    <property type="entry name" value="Phage_capsid_4"/>
    <property type="match status" value="1"/>
</dbReference>